<proteinExistence type="predicted"/>
<dbReference type="Proteomes" id="UP000504635">
    <property type="component" value="Unplaced"/>
</dbReference>
<keyword evidence="1" id="KW-1133">Transmembrane helix</keyword>
<reference evidence="4" key="1">
    <citation type="submission" date="2025-08" db="UniProtKB">
        <authorList>
            <consortium name="RefSeq"/>
        </authorList>
    </citation>
    <scope>IDENTIFICATION</scope>
    <source>
        <tissue evidence="4">Gonads</tissue>
    </source>
</reference>
<evidence type="ECO:0000259" key="2">
    <source>
        <dbReference type="Pfam" id="PF12166"/>
    </source>
</evidence>
<dbReference type="InterPro" id="IPR027272">
    <property type="entry name" value="Piezo"/>
</dbReference>
<dbReference type="InterPro" id="IPR031334">
    <property type="entry name" value="Piezo_cap_dom"/>
</dbReference>
<name>A0A6J2X2H2_SITOR</name>
<dbReference type="InParanoid" id="A0A6J2X2H2"/>
<protein>
    <submittedName>
        <fullName evidence="4">Piezo-type mechanosensitive ion channel component-like</fullName>
    </submittedName>
</protein>
<evidence type="ECO:0000256" key="1">
    <source>
        <dbReference type="SAM" id="Phobius"/>
    </source>
</evidence>
<accession>A0A6J2X2H2</accession>
<dbReference type="GeneID" id="115874405"/>
<dbReference type="GO" id="GO:0071260">
    <property type="term" value="P:cellular response to mechanical stimulus"/>
    <property type="evidence" value="ECO:0007669"/>
    <property type="project" value="TreeGrafter"/>
</dbReference>
<dbReference type="Pfam" id="PF12166">
    <property type="entry name" value="Piezo_cap"/>
    <property type="match status" value="1"/>
</dbReference>
<dbReference type="GO" id="GO:0005886">
    <property type="term" value="C:plasma membrane"/>
    <property type="evidence" value="ECO:0007669"/>
    <property type="project" value="TreeGrafter"/>
</dbReference>
<evidence type="ECO:0000313" key="3">
    <source>
        <dbReference type="Proteomes" id="UP000504635"/>
    </source>
</evidence>
<dbReference type="PANTHER" id="PTHR13167">
    <property type="entry name" value="PIEZO-TYPE MECHANOSENSITIVE ION CHANNEL COMPONENT"/>
    <property type="match status" value="1"/>
</dbReference>
<feature type="transmembrane region" description="Helical" evidence="1">
    <location>
        <begin position="20"/>
        <end position="36"/>
    </location>
</feature>
<organism evidence="3 4">
    <name type="scientific">Sitophilus oryzae</name>
    <name type="common">Rice weevil</name>
    <name type="synonym">Curculio oryzae</name>
    <dbReference type="NCBI Taxonomy" id="7048"/>
    <lineage>
        <taxon>Eukaryota</taxon>
        <taxon>Metazoa</taxon>
        <taxon>Ecdysozoa</taxon>
        <taxon>Arthropoda</taxon>
        <taxon>Hexapoda</taxon>
        <taxon>Insecta</taxon>
        <taxon>Pterygota</taxon>
        <taxon>Neoptera</taxon>
        <taxon>Endopterygota</taxon>
        <taxon>Coleoptera</taxon>
        <taxon>Polyphaga</taxon>
        <taxon>Cucujiformia</taxon>
        <taxon>Curculionidae</taxon>
        <taxon>Dryophthorinae</taxon>
        <taxon>Sitophilus</taxon>
    </lineage>
</organism>
<keyword evidence="3" id="KW-1185">Reference proteome</keyword>
<dbReference type="OrthoDB" id="6772639at2759"/>
<keyword evidence="1" id="KW-0472">Membrane</keyword>
<evidence type="ECO:0000313" key="4">
    <source>
        <dbReference type="RefSeq" id="XP_030745431.1"/>
    </source>
</evidence>
<keyword evidence="1" id="KW-0812">Transmembrane</keyword>
<gene>
    <name evidence="4" type="primary">LOC115874405</name>
</gene>
<dbReference type="GO" id="GO:0050982">
    <property type="term" value="P:detection of mechanical stimulus"/>
    <property type="evidence" value="ECO:0007669"/>
    <property type="project" value="TreeGrafter"/>
</dbReference>
<dbReference type="GO" id="GO:0005261">
    <property type="term" value="F:monoatomic cation channel activity"/>
    <property type="evidence" value="ECO:0007669"/>
    <property type="project" value="TreeGrafter"/>
</dbReference>
<feature type="domain" description="Piezo non-specific cation channel cap" evidence="2">
    <location>
        <begin position="1"/>
        <end position="98"/>
    </location>
</feature>
<dbReference type="PANTHER" id="PTHR13167:SF25">
    <property type="entry name" value="PIEZO-TYPE MECHANOSENSITIVE ION CHANNEL COMPONENT"/>
    <property type="match status" value="1"/>
</dbReference>
<sequence length="102" mass="12097">MYLFNEKVFSSSLSLLTESGILGMYLIYFMIILGLLQDMTIKIDEIWLEDIDNPEKLLTKCFEVYLARDMKNFELEQELVDELVFIMRSPDLCIRLSRDEED</sequence>
<dbReference type="AlphaFoldDB" id="A0A6J2X2H2"/>
<dbReference type="GO" id="GO:0008381">
    <property type="term" value="F:mechanosensitive monoatomic ion channel activity"/>
    <property type="evidence" value="ECO:0007669"/>
    <property type="project" value="InterPro"/>
</dbReference>
<dbReference type="KEGG" id="soy:115874405"/>
<dbReference type="RefSeq" id="XP_030745431.1">
    <property type="nucleotide sequence ID" value="XM_030889571.1"/>
</dbReference>
<dbReference type="GO" id="GO:0042391">
    <property type="term" value="P:regulation of membrane potential"/>
    <property type="evidence" value="ECO:0007669"/>
    <property type="project" value="TreeGrafter"/>
</dbReference>